<dbReference type="Gene3D" id="3.20.20.140">
    <property type="entry name" value="Metal-dependent hydrolases"/>
    <property type="match status" value="1"/>
</dbReference>
<dbReference type="InterPro" id="IPR040982">
    <property type="entry name" value="DNA_pol3_finger"/>
</dbReference>
<evidence type="ECO:0000256" key="2">
    <source>
        <dbReference type="ARBA" id="ARBA00022679"/>
    </source>
</evidence>
<dbReference type="SMART" id="SM00481">
    <property type="entry name" value="POLIIIAc"/>
    <property type="match status" value="1"/>
</dbReference>
<dbReference type="GO" id="GO:0006260">
    <property type="term" value="P:DNA replication"/>
    <property type="evidence" value="ECO:0007669"/>
    <property type="project" value="UniProtKB-KW"/>
</dbReference>
<dbReference type="Pfam" id="PF07733">
    <property type="entry name" value="DNA_pol3_alpha"/>
    <property type="match status" value="1"/>
</dbReference>
<feature type="compositionally biased region" description="Basic and acidic residues" evidence="7">
    <location>
        <begin position="554"/>
        <end position="563"/>
    </location>
</feature>
<evidence type="ECO:0000256" key="5">
    <source>
        <dbReference type="ARBA" id="ARBA00022932"/>
    </source>
</evidence>
<reference evidence="9 10" key="1">
    <citation type="submission" date="2019-05" db="EMBL/GenBank/DDBJ databases">
        <title>Draft Whole-Genome sequence of the green sulfur bacterium Chlorobaculum thiosulfatiphilum DSM 249.</title>
        <authorList>
            <person name="Meyer T.E."/>
            <person name="Kyndt J.A."/>
        </authorList>
    </citation>
    <scope>NUCLEOTIDE SEQUENCE [LARGE SCALE GENOMIC DNA]</scope>
    <source>
        <strain evidence="9 10">DSM 249</strain>
    </source>
</reference>
<keyword evidence="2 9" id="KW-0808">Transferase</keyword>
<dbReference type="EC" id="2.7.7.7" evidence="1"/>
<feature type="domain" description="Polymerase/histidinol phosphatase N-terminal" evidence="8">
    <location>
        <begin position="12"/>
        <end position="79"/>
    </location>
</feature>
<dbReference type="NCBIfam" id="NF004226">
    <property type="entry name" value="PRK05673.1"/>
    <property type="match status" value="1"/>
</dbReference>
<dbReference type="InterPro" id="IPR016195">
    <property type="entry name" value="Pol/histidinol_Pase-like"/>
</dbReference>
<sequence length="1190" mass="132984">MQPDMKSALEFVHLHTHTHYSMQSSPIFPGELFKACKKQGMSSVAVTDYGAMFNMPELFGQARKAEVKLIMGAEIFLAGTDSRDSGRPATLILLIRDDIGYRNMCVILSRAARDGFSNGLPHVDRSVLEEYREGLTCLSAAHSGLVGRALLSGDETEAAKLASYYRELFGEHFYLELQKHGAPYEEQLVPATIRLAEALGIPLVATNNAHYLDRRDSGCYRAMIANRTKERLNSQNLQCLPGHENYFKSASEMSALFDNAHGELSNTVKIAEQCAYTFIDQDPHLPKFPLPEGFEGEKEYLRHLTWEGARNKYGVEDGAIPEEVKARIELEFGVIEKMGYSAYFLIVSDLIAASRQMGYSVGPGRGSAAGSIIAYLTGITRIDPLKYKLLFERFLNPERVSMPDIDIDFTPVGKQKVLDYTVRKYGPDSVAKVVAIGTLGAKAAIRDAGRVLDVPLKAVDQLAKLVPSKPGTSLEDAFREVKELKRLVDTDPQYQQLMQYARAMEGRARNVSMHAGAVVITDGALEEQVPLYVSNKIETEERKYADEFDQNDIDGTKSESSDEKQVVTQFDKNCIEQAGLLKIDYLGLETLAVIDETLRLIRKRHGLDIELEKVPMDDRQTFRIFQEGKMAGIFQFESSGMQSYMTRLQPTTIGDIIAMSALYRPGALNAVIDEHRNAVDLFVDRKHGREEIDYMHPMLEEILKETYGVIVYQEQVMQISQVMGRFSLGKADNLRKAMGKKDPKLMQKFKEEFVNGAVSIDVNQALATRIFDLMAEFAGYGFNKSHSAAYGVLAYWTGYLKAHYTIEFITAVLNSEIGDTERMKHLTDEAKGFGIFTLPPSINQSDALFSVDEFKGKSCIRVGLSAIKQVGGGARAVVAARLRRDSKPFLNLFDLTASVDLRAMNRKALECLIQAGALDEIDPNRAKLLANVDKAIKFGQIQNKAVTLGQGGFFNDDFSDEQVGVHYPDLDNAEPMPDSERLQHEKRLVGFYLSHHPLDRYRRDWEAFASLTLDMREVTPSKLYKAIGVIVSVKPYQDRKGKQMLFGVLEDFTGKADFTVFASVYEQCRHMLQTDEAVMLSVEAEAKDGSLKLLVREVAPLKKVRSALVRKVVLRIDADDSAQLGKLQQVRELFEQHKGGTPVDFEVRATIGSCNETLKLFARNTPIEADDEVLDQLEELLGPDNVKITG</sequence>
<evidence type="ECO:0000256" key="3">
    <source>
        <dbReference type="ARBA" id="ARBA00022695"/>
    </source>
</evidence>
<dbReference type="Gene3D" id="1.10.10.1600">
    <property type="entry name" value="Bacterial DNA polymerase III alpha subunit, thumb domain"/>
    <property type="match status" value="1"/>
</dbReference>
<dbReference type="InterPro" id="IPR004013">
    <property type="entry name" value="PHP_dom"/>
</dbReference>
<dbReference type="GO" id="GO:0008408">
    <property type="term" value="F:3'-5' exonuclease activity"/>
    <property type="evidence" value="ECO:0007669"/>
    <property type="project" value="InterPro"/>
</dbReference>
<evidence type="ECO:0000256" key="7">
    <source>
        <dbReference type="SAM" id="MobiDB-lite"/>
    </source>
</evidence>
<dbReference type="GO" id="GO:0003887">
    <property type="term" value="F:DNA-directed DNA polymerase activity"/>
    <property type="evidence" value="ECO:0007669"/>
    <property type="project" value="UniProtKB-KW"/>
</dbReference>
<dbReference type="Pfam" id="PF14579">
    <property type="entry name" value="HHH_6"/>
    <property type="match status" value="1"/>
</dbReference>
<dbReference type="Pfam" id="PF17657">
    <property type="entry name" value="DNA_pol3_finger"/>
    <property type="match status" value="1"/>
</dbReference>
<dbReference type="NCBIfam" id="TIGR00594">
    <property type="entry name" value="polc"/>
    <property type="match status" value="2"/>
</dbReference>
<comment type="caution">
    <text evidence="9">The sequence shown here is derived from an EMBL/GenBank/DDBJ whole genome shotgun (WGS) entry which is preliminary data.</text>
</comment>
<dbReference type="SUPFAM" id="SSF89550">
    <property type="entry name" value="PHP domain-like"/>
    <property type="match status" value="1"/>
</dbReference>
<keyword evidence="4" id="KW-0235">DNA replication</keyword>
<dbReference type="CDD" id="cd04485">
    <property type="entry name" value="DnaE_OBF"/>
    <property type="match status" value="1"/>
</dbReference>
<proteinExistence type="predicted"/>
<dbReference type="AlphaFoldDB" id="A0A5C4S018"/>
<keyword evidence="5" id="KW-0239">DNA-directed DNA polymerase</keyword>
<dbReference type="EMBL" id="VDCH01000039">
    <property type="protein sequence ID" value="TNJ36552.1"/>
    <property type="molecule type" value="Genomic_DNA"/>
</dbReference>
<evidence type="ECO:0000313" key="10">
    <source>
        <dbReference type="Proteomes" id="UP000308271"/>
    </source>
</evidence>
<name>A0A5C4S018_CHLTI</name>
<evidence type="ECO:0000256" key="1">
    <source>
        <dbReference type="ARBA" id="ARBA00012417"/>
    </source>
</evidence>
<evidence type="ECO:0000259" key="8">
    <source>
        <dbReference type="SMART" id="SM00481"/>
    </source>
</evidence>
<dbReference type="InterPro" id="IPR004805">
    <property type="entry name" value="DnaE2/DnaE/PolC"/>
</dbReference>
<protein>
    <recommendedName>
        <fullName evidence="1">DNA-directed DNA polymerase</fullName>
        <ecNumber evidence="1">2.7.7.7</ecNumber>
    </recommendedName>
</protein>
<evidence type="ECO:0000256" key="6">
    <source>
        <dbReference type="ARBA" id="ARBA00049244"/>
    </source>
</evidence>
<dbReference type="InterPro" id="IPR029460">
    <property type="entry name" value="DNAPol_HHH"/>
</dbReference>
<feature type="region of interest" description="Disordered" evidence="7">
    <location>
        <begin position="544"/>
        <end position="563"/>
    </location>
</feature>
<dbReference type="InterPro" id="IPR011708">
    <property type="entry name" value="DNA_pol3_alpha_NTPase_dom"/>
</dbReference>
<gene>
    <name evidence="9" type="primary">dnaE</name>
    <name evidence="9" type="ORF">FGF66_11810</name>
</gene>
<dbReference type="InterPro" id="IPR003141">
    <property type="entry name" value="Pol/His_phosphatase_N"/>
</dbReference>
<accession>A0A5C4S018</accession>
<comment type="catalytic activity">
    <reaction evidence="6">
        <text>DNA(n) + a 2'-deoxyribonucleoside 5'-triphosphate = DNA(n+1) + diphosphate</text>
        <dbReference type="Rhea" id="RHEA:22508"/>
        <dbReference type="Rhea" id="RHEA-COMP:17339"/>
        <dbReference type="Rhea" id="RHEA-COMP:17340"/>
        <dbReference type="ChEBI" id="CHEBI:33019"/>
        <dbReference type="ChEBI" id="CHEBI:61560"/>
        <dbReference type="ChEBI" id="CHEBI:173112"/>
        <dbReference type="EC" id="2.7.7.7"/>
    </reaction>
</comment>
<organism evidence="9 10">
    <name type="scientific">Chlorobaculum thiosulfatiphilum</name>
    <name type="common">Chlorobium limicola f.sp. thiosulfatophilum</name>
    <dbReference type="NCBI Taxonomy" id="115852"/>
    <lineage>
        <taxon>Bacteria</taxon>
        <taxon>Pseudomonadati</taxon>
        <taxon>Chlorobiota</taxon>
        <taxon>Chlorobiia</taxon>
        <taxon>Chlorobiales</taxon>
        <taxon>Chlorobiaceae</taxon>
        <taxon>Chlorobaculum</taxon>
    </lineage>
</organism>
<dbReference type="InterPro" id="IPR041931">
    <property type="entry name" value="DNA_pol3_alpha_thumb_dom"/>
</dbReference>
<keyword evidence="3 9" id="KW-0548">Nucleotidyltransferase</keyword>
<keyword evidence="10" id="KW-1185">Reference proteome</keyword>
<dbReference type="OrthoDB" id="9803237at2"/>
<dbReference type="Gene3D" id="1.10.150.870">
    <property type="match status" value="1"/>
</dbReference>
<dbReference type="PANTHER" id="PTHR32294">
    <property type="entry name" value="DNA POLYMERASE III SUBUNIT ALPHA"/>
    <property type="match status" value="1"/>
</dbReference>
<evidence type="ECO:0000313" key="9">
    <source>
        <dbReference type="EMBL" id="TNJ36552.1"/>
    </source>
</evidence>
<dbReference type="Proteomes" id="UP000308271">
    <property type="component" value="Unassembled WGS sequence"/>
</dbReference>
<evidence type="ECO:0000256" key="4">
    <source>
        <dbReference type="ARBA" id="ARBA00022705"/>
    </source>
</evidence>
<dbReference type="Pfam" id="PF02811">
    <property type="entry name" value="PHP"/>
    <property type="match status" value="1"/>
</dbReference>